<dbReference type="GO" id="GO:0003677">
    <property type="term" value="F:DNA binding"/>
    <property type="evidence" value="ECO:0007669"/>
    <property type="project" value="InterPro"/>
</dbReference>
<dbReference type="AlphaFoldDB" id="A0A445DBG6"/>
<evidence type="ECO:0000313" key="1">
    <source>
        <dbReference type="EMBL" id="RYR60512.1"/>
    </source>
</evidence>
<gene>
    <name evidence="1" type="ORF">Ahy_A04g017570</name>
</gene>
<accession>A0A445DBG6</accession>
<proteinExistence type="predicted"/>
<keyword evidence="2" id="KW-1185">Reference proteome</keyword>
<sequence length="213" mass="24654">MMNIMRRKRGYLMLNEEYNFNDDKFEGVDILDNLLRNFLERLNLETSNSTVNSIPQCRPRTAQGILSLSKKQKKSVNQESSELPQNFKNLISDMVGSRITVVIERTLHDSDLNPQQNGLLILSQQVVNSGFVPPTKLESLEEKKKIIVKLVEKHRAKLYYQWFQYRLRSSSSNKNKLKEPLMDFDDSTVPFSSKKKAANAFSYCLESEVQVVE</sequence>
<organism evidence="1 2">
    <name type="scientific">Arachis hypogaea</name>
    <name type="common">Peanut</name>
    <dbReference type="NCBI Taxonomy" id="3818"/>
    <lineage>
        <taxon>Eukaryota</taxon>
        <taxon>Viridiplantae</taxon>
        <taxon>Streptophyta</taxon>
        <taxon>Embryophyta</taxon>
        <taxon>Tracheophyta</taxon>
        <taxon>Spermatophyta</taxon>
        <taxon>Magnoliopsida</taxon>
        <taxon>eudicotyledons</taxon>
        <taxon>Gunneridae</taxon>
        <taxon>Pentapetalae</taxon>
        <taxon>rosids</taxon>
        <taxon>fabids</taxon>
        <taxon>Fabales</taxon>
        <taxon>Fabaceae</taxon>
        <taxon>Papilionoideae</taxon>
        <taxon>50 kb inversion clade</taxon>
        <taxon>dalbergioids sensu lato</taxon>
        <taxon>Dalbergieae</taxon>
        <taxon>Pterocarpus clade</taxon>
        <taxon>Arachis</taxon>
    </lineage>
</organism>
<dbReference type="EMBL" id="SDMP01000004">
    <property type="protein sequence ID" value="RYR60512.1"/>
    <property type="molecule type" value="Genomic_DNA"/>
</dbReference>
<dbReference type="PANTHER" id="PTHR31541">
    <property type="entry name" value="B3 DOMAIN PLANT PROTEIN-RELATED"/>
    <property type="match status" value="1"/>
</dbReference>
<evidence type="ECO:0000313" key="2">
    <source>
        <dbReference type="Proteomes" id="UP000289738"/>
    </source>
</evidence>
<dbReference type="InterPro" id="IPR005508">
    <property type="entry name" value="At2g31720-like"/>
</dbReference>
<reference evidence="1 2" key="1">
    <citation type="submission" date="2019-01" db="EMBL/GenBank/DDBJ databases">
        <title>Sequencing of cultivated peanut Arachis hypogaea provides insights into genome evolution and oil improvement.</title>
        <authorList>
            <person name="Chen X."/>
        </authorList>
    </citation>
    <scope>NUCLEOTIDE SEQUENCE [LARGE SCALE GENOMIC DNA]</scope>
    <source>
        <strain evidence="2">cv. Fuhuasheng</strain>
        <tissue evidence="1">Leaves</tissue>
    </source>
</reference>
<protein>
    <submittedName>
        <fullName evidence="1">Uncharacterized protein</fullName>
    </submittedName>
</protein>
<dbReference type="PANTHER" id="PTHR31541:SF25">
    <property type="entry name" value="GAMMA-GLIADIN B"/>
    <property type="match status" value="1"/>
</dbReference>
<dbReference type="Proteomes" id="UP000289738">
    <property type="component" value="Chromosome A04"/>
</dbReference>
<comment type="caution">
    <text evidence="1">The sequence shown here is derived from an EMBL/GenBank/DDBJ whole genome shotgun (WGS) entry which is preliminary data.</text>
</comment>
<name>A0A445DBG6_ARAHY</name>